<reference evidence="2" key="1">
    <citation type="submission" date="2020-10" db="EMBL/GenBank/DDBJ databases">
        <authorList>
            <person name="Gilroy R."/>
        </authorList>
    </citation>
    <scope>NUCLEOTIDE SEQUENCE</scope>
    <source>
        <strain evidence="2">ChiBcec2-4451</strain>
    </source>
</reference>
<evidence type="ECO:0000256" key="1">
    <source>
        <dbReference type="SAM" id="Phobius"/>
    </source>
</evidence>
<dbReference type="AlphaFoldDB" id="A0A9D1NRN0"/>
<name>A0A9D1NRN0_9FIRM</name>
<feature type="transmembrane region" description="Helical" evidence="1">
    <location>
        <begin position="7"/>
        <end position="31"/>
    </location>
</feature>
<protein>
    <recommendedName>
        <fullName evidence="4">Adhesin domain-containing protein</fullName>
    </recommendedName>
</protein>
<keyword evidence="1" id="KW-1133">Transmembrane helix</keyword>
<evidence type="ECO:0000313" key="2">
    <source>
        <dbReference type="EMBL" id="HIV11566.1"/>
    </source>
</evidence>
<keyword evidence="1" id="KW-0812">Transmembrane</keyword>
<keyword evidence="1" id="KW-0472">Membrane</keyword>
<accession>A0A9D1NRN0</accession>
<dbReference type="Gene3D" id="2.160.20.120">
    <property type="match status" value="1"/>
</dbReference>
<proteinExistence type="predicted"/>
<evidence type="ECO:0008006" key="4">
    <source>
        <dbReference type="Google" id="ProtNLM"/>
    </source>
</evidence>
<gene>
    <name evidence="2" type="ORF">IAA63_00310</name>
</gene>
<comment type="caution">
    <text evidence="2">The sequence shown here is derived from an EMBL/GenBank/DDBJ whole genome shotgun (WGS) entry which is preliminary data.</text>
</comment>
<sequence length="284" mass="30445">MKKTTKILLGISGICGSVGIILLVAGLILGVSTAQFWDALSLDLGGILNGGSRNEESLEALESLDDISDPSLLPANWRTTSFPGVKSLSLEMDSGAVRMETYDGDEIQVCVQRDDQRTRMEMDGSCLEITQKDRKVFRQAGKAVKIYIPEDISFEDVDMDLGATEFESDGFSARGISAQVGAGVLNIDGRITARESSWEVGMGVLNLGVLDCETTRLETGMGTAQVTLQGSQQDYELDGDLGMGSLDFGDFSGSMPGDHRVNEGADRTVRASCGMGEVEIDFTE</sequence>
<evidence type="ECO:0000313" key="3">
    <source>
        <dbReference type="Proteomes" id="UP000886723"/>
    </source>
</evidence>
<organism evidence="2 3">
    <name type="scientific">Candidatus Pullilachnospira stercoravium</name>
    <dbReference type="NCBI Taxonomy" id="2840913"/>
    <lineage>
        <taxon>Bacteria</taxon>
        <taxon>Bacillati</taxon>
        <taxon>Bacillota</taxon>
        <taxon>Clostridia</taxon>
        <taxon>Lachnospirales</taxon>
        <taxon>Lachnospiraceae</taxon>
        <taxon>Lachnospiraceae incertae sedis</taxon>
        <taxon>Candidatus Pullilachnospira</taxon>
    </lineage>
</organism>
<dbReference type="EMBL" id="DVON01000009">
    <property type="protein sequence ID" value="HIV11566.1"/>
    <property type="molecule type" value="Genomic_DNA"/>
</dbReference>
<reference evidence="2" key="2">
    <citation type="journal article" date="2021" name="PeerJ">
        <title>Extensive microbial diversity within the chicken gut microbiome revealed by metagenomics and culture.</title>
        <authorList>
            <person name="Gilroy R."/>
            <person name="Ravi A."/>
            <person name="Getino M."/>
            <person name="Pursley I."/>
            <person name="Horton D.L."/>
            <person name="Alikhan N.F."/>
            <person name="Baker D."/>
            <person name="Gharbi K."/>
            <person name="Hall N."/>
            <person name="Watson M."/>
            <person name="Adriaenssens E.M."/>
            <person name="Foster-Nyarko E."/>
            <person name="Jarju S."/>
            <person name="Secka A."/>
            <person name="Antonio M."/>
            <person name="Oren A."/>
            <person name="Chaudhuri R.R."/>
            <person name="La Ragione R."/>
            <person name="Hildebrand F."/>
            <person name="Pallen M.J."/>
        </authorList>
    </citation>
    <scope>NUCLEOTIDE SEQUENCE</scope>
    <source>
        <strain evidence="2">ChiBcec2-4451</strain>
    </source>
</reference>
<dbReference type="Proteomes" id="UP000886723">
    <property type="component" value="Unassembled WGS sequence"/>
</dbReference>